<dbReference type="Proteomes" id="UP000521943">
    <property type="component" value="Unassembled WGS sequence"/>
</dbReference>
<feature type="region of interest" description="Disordered" evidence="1">
    <location>
        <begin position="112"/>
        <end position="140"/>
    </location>
</feature>
<feature type="compositionally biased region" description="Low complexity" evidence="1">
    <location>
        <begin position="33"/>
        <end position="47"/>
    </location>
</feature>
<sequence length="213" mass="23409">MPPRLSMMPPKPDKNSKAGSQRAAKAAVTLAGSSSSTSISSSSSGSSKVHAALGKRLQISPWGGDPGRVPRLAQPLPLVLHLSLRQLCLLAGSVEKMRCELEELHRFKEARLAEDDDESDVEPIVRPKGEANRSGKGSKPGFNLCEKSGIEGARFRQIGCFLVRELLPRLKIPRGAHITDPKWAAHLSDMYKSMEAEFPELNKQNFPDYWVVR</sequence>
<protein>
    <submittedName>
        <fullName evidence="2">Uncharacterized protein</fullName>
    </submittedName>
</protein>
<keyword evidence="3" id="KW-1185">Reference proteome</keyword>
<reference evidence="2 3" key="1">
    <citation type="submission" date="2020-07" db="EMBL/GenBank/DDBJ databases">
        <title>Comparative genomics of pyrophilous fungi reveals a link between fire events and developmental genes.</title>
        <authorList>
            <consortium name="DOE Joint Genome Institute"/>
            <person name="Steindorff A.S."/>
            <person name="Carver A."/>
            <person name="Calhoun S."/>
            <person name="Stillman K."/>
            <person name="Liu H."/>
            <person name="Lipzen A."/>
            <person name="Pangilinan J."/>
            <person name="Labutti K."/>
            <person name="Bruns T.D."/>
            <person name="Grigoriev I.V."/>
        </authorList>
    </citation>
    <scope>NUCLEOTIDE SEQUENCE [LARGE SCALE GENOMIC DNA]</scope>
    <source>
        <strain evidence="2 3">CBS 144469</strain>
    </source>
</reference>
<accession>A0A8H6H9P4</accession>
<organism evidence="2 3">
    <name type="scientific">Ephemerocybe angulata</name>
    <dbReference type="NCBI Taxonomy" id="980116"/>
    <lineage>
        <taxon>Eukaryota</taxon>
        <taxon>Fungi</taxon>
        <taxon>Dikarya</taxon>
        <taxon>Basidiomycota</taxon>
        <taxon>Agaricomycotina</taxon>
        <taxon>Agaricomycetes</taxon>
        <taxon>Agaricomycetidae</taxon>
        <taxon>Agaricales</taxon>
        <taxon>Agaricineae</taxon>
        <taxon>Psathyrellaceae</taxon>
        <taxon>Ephemerocybe</taxon>
    </lineage>
</organism>
<evidence type="ECO:0000313" key="2">
    <source>
        <dbReference type="EMBL" id="KAF6742132.1"/>
    </source>
</evidence>
<feature type="compositionally biased region" description="Basic and acidic residues" evidence="1">
    <location>
        <begin position="123"/>
        <end position="133"/>
    </location>
</feature>
<dbReference type="EMBL" id="JACGCI010000198">
    <property type="protein sequence ID" value="KAF6742132.1"/>
    <property type="molecule type" value="Genomic_DNA"/>
</dbReference>
<dbReference type="AlphaFoldDB" id="A0A8H6H9P4"/>
<comment type="caution">
    <text evidence="2">The sequence shown here is derived from an EMBL/GenBank/DDBJ whole genome shotgun (WGS) entry which is preliminary data.</text>
</comment>
<evidence type="ECO:0000256" key="1">
    <source>
        <dbReference type="SAM" id="MobiDB-lite"/>
    </source>
</evidence>
<proteinExistence type="predicted"/>
<feature type="region of interest" description="Disordered" evidence="1">
    <location>
        <begin position="1"/>
        <end position="47"/>
    </location>
</feature>
<evidence type="ECO:0000313" key="3">
    <source>
        <dbReference type="Proteomes" id="UP000521943"/>
    </source>
</evidence>
<name>A0A8H6H9P4_9AGAR</name>
<gene>
    <name evidence="2" type="ORF">DFP72DRAFT_1082465</name>
</gene>